<dbReference type="PANTHER" id="PTHR43108">
    <property type="entry name" value="N-ACETYLGLUCOSAMINE-6-SULFATASE FAMILY MEMBER"/>
    <property type="match status" value="1"/>
</dbReference>
<dbReference type="PROSITE" id="PS51257">
    <property type="entry name" value="PROKAR_LIPOPROTEIN"/>
    <property type="match status" value="1"/>
</dbReference>
<organism evidence="3 4">
    <name type="scientific">Aureibacter tunicatorum</name>
    <dbReference type="NCBI Taxonomy" id="866807"/>
    <lineage>
        <taxon>Bacteria</taxon>
        <taxon>Pseudomonadati</taxon>
        <taxon>Bacteroidota</taxon>
        <taxon>Cytophagia</taxon>
        <taxon>Cytophagales</taxon>
        <taxon>Persicobacteraceae</taxon>
        <taxon>Aureibacter</taxon>
    </lineage>
</organism>
<dbReference type="RefSeq" id="WP_309942188.1">
    <property type="nucleotide sequence ID" value="NZ_AP025306.1"/>
</dbReference>
<gene>
    <name evidence="3" type="ORF">HNQ88_004516</name>
</gene>
<evidence type="ECO:0000313" key="4">
    <source>
        <dbReference type="Proteomes" id="UP001185092"/>
    </source>
</evidence>
<dbReference type="EMBL" id="JAVDQD010000008">
    <property type="protein sequence ID" value="MDR6241429.1"/>
    <property type="molecule type" value="Genomic_DNA"/>
</dbReference>
<protein>
    <submittedName>
        <fullName evidence="3">Arylsulfatase A-like enzyme</fullName>
    </submittedName>
</protein>
<dbReference type="Gene3D" id="3.40.720.10">
    <property type="entry name" value="Alkaline Phosphatase, subunit A"/>
    <property type="match status" value="1"/>
</dbReference>
<evidence type="ECO:0000313" key="3">
    <source>
        <dbReference type="EMBL" id="MDR6241429.1"/>
    </source>
</evidence>
<evidence type="ECO:0000256" key="1">
    <source>
        <dbReference type="SAM" id="MobiDB-lite"/>
    </source>
</evidence>
<dbReference type="InterPro" id="IPR002591">
    <property type="entry name" value="Phosphodiest/P_Trfase"/>
</dbReference>
<dbReference type="PANTHER" id="PTHR43108:SF6">
    <property type="entry name" value="N-SULPHOGLUCOSAMINE SULPHOHYDROLASE"/>
    <property type="match status" value="1"/>
</dbReference>
<comment type="caution">
    <text evidence="3">The sequence shown here is derived from an EMBL/GenBank/DDBJ whole genome shotgun (WGS) entry which is preliminary data.</text>
</comment>
<evidence type="ECO:0000259" key="2">
    <source>
        <dbReference type="Pfam" id="PF16347"/>
    </source>
</evidence>
<dbReference type="InterPro" id="IPR032506">
    <property type="entry name" value="SGSH_C"/>
</dbReference>
<name>A0AAE3XTL2_9BACT</name>
<dbReference type="InterPro" id="IPR017850">
    <property type="entry name" value="Alkaline_phosphatase_core_sf"/>
</dbReference>
<dbReference type="Pfam" id="PF16347">
    <property type="entry name" value="SGSH_C"/>
    <property type="match status" value="1"/>
</dbReference>
<proteinExistence type="predicted"/>
<accession>A0AAE3XTL2</accession>
<keyword evidence="4" id="KW-1185">Reference proteome</keyword>
<feature type="domain" description="N-sulphoglucosamine sulphohydrolase C-terminal" evidence="2">
    <location>
        <begin position="350"/>
        <end position="502"/>
    </location>
</feature>
<dbReference type="SUPFAM" id="SSF53649">
    <property type="entry name" value="Alkaline phosphatase-like"/>
    <property type="match status" value="1"/>
</dbReference>
<dbReference type="AlphaFoldDB" id="A0AAE3XTL2"/>
<reference evidence="3" key="1">
    <citation type="submission" date="2023-07" db="EMBL/GenBank/DDBJ databases">
        <title>Genomic Encyclopedia of Type Strains, Phase IV (KMG-IV): sequencing the most valuable type-strain genomes for metagenomic binning, comparative biology and taxonomic classification.</title>
        <authorList>
            <person name="Goeker M."/>
        </authorList>
    </citation>
    <scope>NUCLEOTIDE SEQUENCE</scope>
    <source>
        <strain evidence="3">DSM 26174</strain>
    </source>
</reference>
<dbReference type="Pfam" id="PF01663">
    <property type="entry name" value="Phosphodiest"/>
    <property type="match status" value="1"/>
</dbReference>
<feature type="region of interest" description="Disordered" evidence="1">
    <location>
        <begin position="519"/>
        <end position="540"/>
    </location>
</feature>
<dbReference type="Proteomes" id="UP001185092">
    <property type="component" value="Unassembled WGS sequence"/>
</dbReference>
<sequence length="540" mass="62984">MRRFIFHILLTIILISSCQEKTEHPNIIIITATDFGLRSSNIYEHEFSSFLKTNNLDSLSRRSLKFNNFFTVTGVGGPNRASVLTGLYPHVHGLKYHEELFDRNQKLLPHRLRENGYNTAIIGDWVLNAEPSGFNHWEIITKDASYYNPSFIENRKFKSSSGYITDLITDKSLEWIKNAVDSKSPFFIKINHRASHRNWMPAIKHLNAYDSITFPLPVNYEASFSSNKDAAKEADMSIYNDLYEGHDLKFTTDNSWAYDPWPLHGFEAMSEPEDSIWFLAYNNKNKQMLDTVKNSKDLAIAKYQRFMRDYASTVLSIDESVGKIMNFLKANDLEDNTLVIFTADQGTFLGDNGWFDKRFMYDQVMRVPLLIYYKNKIVPGTSEGTIQNIDLYPTILDLLGLKSRRIIQGESFMEQLFDSSLRKEKSSKGIYFHYHEHPSFHNVRKHYGIRTEEFKLIHFYQEPQYWEFYDLTKDPKEQNNLIGSEQYSNTISNLKKSLYSLKDEYDDHSDIEDLNEKINIKEGPSPPHPAIKLTRDDMKK</sequence>